<gene>
    <name evidence="3" type="ORF">BLA60_08910</name>
</gene>
<name>A0A7Z1B0J3_9PSEU</name>
<feature type="domain" description="YCII-related" evidence="2">
    <location>
        <begin position="5"/>
        <end position="83"/>
    </location>
</feature>
<organism evidence="3 4">
    <name type="scientific">Actinophytocola xinjiangensis</name>
    <dbReference type="NCBI Taxonomy" id="485602"/>
    <lineage>
        <taxon>Bacteria</taxon>
        <taxon>Bacillati</taxon>
        <taxon>Actinomycetota</taxon>
        <taxon>Actinomycetes</taxon>
        <taxon>Pseudonocardiales</taxon>
        <taxon>Pseudonocardiaceae</taxon>
    </lineage>
</organism>
<dbReference type="RefSeq" id="WP_075132316.1">
    <property type="nucleotide sequence ID" value="NZ_MSIF01000003.1"/>
</dbReference>
<evidence type="ECO:0000313" key="3">
    <source>
        <dbReference type="EMBL" id="OLF12127.1"/>
    </source>
</evidence>
<keyword evidence="4" id="KW-1185">Reference proteome</keyword>
<protein>
    <recommendedName>
        <fullName evidence="2">YCII-related domain-containing protein</fullName>
    </recommendedName>
</protein>
<dbReference type="AlphaFoldDB" id="A0A7Z1B0J3"/>
<dbReference type="InterPro" id="IPR011008">
    <property type="entry name" value="Dimeric_a/b-barrel"/>
</dbReference>
<dbReference type="Proteomes" id="UP000185696">
    <property type="component" value="Unassembled WGS sequence"/>
</dbReference>
<evidence type="ECO:0000256" key="1">
    <source>
        <dbReference type="ARBA" id="ARBA00007689"/>
    </source>
</evidence>
<dbReference type="InterPro" id="IPR005545">
    <property type="entry name" value="YCII"/>
</dbReference>
<comment type="similarity">
    <text evidence="1">Belongs to the YciI family.</text>
</comment>
<sequence length="90" mass="9937">MALFILTYGYNETDQRAARREEHLAYLNTLAEQGSLAAAGPYDDLSGGLIIYRAQDQAAAEALLAGDPYTIADVTKDRWLRAWRMTVGSL</sequence>
<dbReference type="OrthoDB" id="8968203at2"/>
<dbReference type="SUPFAM" id="SSF54909">
    <property type="entry name" value="Dimeric alpha+beta barrel"/>
    <property type="match status" value="1"/>
</dbReference>
<proteinExistence type="inferred from homology"/>
<accession>A0A7Z1B0J3</accession>
<dbReference type="EMBL" id="MSIF01000003">
    <property type="protein sequence ID" value="OLF12127.1"/>
    <property type="molecule type" value="Genomic_DNA"/>
</dbReference>
<evidence type="ECO:0000313" key="4">
    <source>
        <dbReference type="Proteomes" id="UP000185696"/>
    </source>
</evidence>
<reference evidence="3 4" key="1">
    <citation type="submission" date="2016-12" db="EMBL/GenBank/DDBJ databases">
        <title>The draft genome sequence of Actinophytocola xinjiangensis.</title>
        <authorList>
            <person name="Wang W."/>
            <person name="Yuan L."/>
        </authorList>
    </citation>
    <scope>NUCLEOTIDE SEQUENCE [LARGE SCALE GENOMIC DNA]</scope>
    <source>
        <strain evidence="3 4">CGMCC 4.4663</strain>
    </source>
</reference>
<evidence type="ECO:0000259" key="2">
    <source>
        <dbReference type="Pfam" id="PF03795"/>
    </source>
</evidence>
<dbReference type="Pfam" id="PF03795">
    <property type="entry name" value="YCII"/>
    <property type="match status" value="1"/>
</dbReference>
<dbReference type="Gene3D" id="3.30.70.1060">
    <property type="entry name" value="Dimeric alpha+beta barrel"/>
    <property type="match status" value="1"/>
</dbReference>
<comment type="caution">
    <text evidence="3">The sequence shown here is derived from an EMBL/GenBank/DDBJ whole genome shotgun (WGS) entry which is preliminary data.</text>
</comment>